<sequence length="89" mass="10175">MKNKIIQNLKGSDKLLHSMVGNTIFVVAFIIAFLLYSLWAALATAIGIVLLVGLAKELYDKYIKRTFIDWWDIVAAFVPYPLIKYIQKL</sequence>
<feature type="transmembrane region" description="Helical" evidence="1">
    <location>
        <begin position="24"/>
        <end position="55"/>
    </location>
</feature>
<evidence type="ECO:0000313" key="2">
    <source>
        <dbReference type="EMBL" id="DAD99685.1"/>
    </source>
</evidence>
<dbReference type="EMBL" id="BK015291">
    <property type="protein sequence ID" value="DAD99685.1"/>
    <property type="molecule type" value="Genomic_DNA"/>
</dbReference>
<name>A0A8S5NXZ4_9CAUD</name>
<accession>A0A8S5NXZ4</accession>
<keyword evidence="1" id="KW-1133">Transmembrane helix</keyword>
<organism evidence="2">
    <name type="scientific">Siphoviridae sp. ctSXk8</name>
    <dbReference type="NCBI Taxonomy" id="2825511"/>
    <lineage>
        <taxon>Viruses</taxon>
        <taxon>Duplodnaviria</taxon>
        <taxon>Heunggongvirae</taxon>
        <taxon>Uroviricota</taxon>
        <taxon>Caudoviricetes</taxon>
    </lineage>
</organism>
<evidence type="ECO:0000256" key="1">
    <source>
        <dbReference type="SAM" id="Phobius"/>
    </source>
</evidence>
<proteinExistence type="predicted"/>
<protein>
    <submittedName>
        <fullName evidence="2">Putative periplasmic lipoprotein</fullName>
    </submittedName>
</protein>
<feature type="transmembrane region" description="Helical" evidence="1">
    <location>
        <begin position="67"/>
        <end position="86"/>
    </location>
</feature>
<keyword evidence="1" id="KW-0472">Membrane</keyword>
<reference evidence="2" key="1">
    <citation type="journal article" date="2021" name="Proc. Natl. Acad. Sci. U.S.A.">
        <title>A Catalog of Tens of Thousands of Viruses from Human Metagenomes Reveals Hidden Associations with Chronic Diseases.</title>
        <authorList>
            <person name="Tisza M.J."/>
            <person name="Buck C.B."/>
        </authorList>
    </citation>
    <scope>NUCLEOTIDE SEQUENCE</scope>
    <source>
        <strain evidence="2">CtSXk8</strain>
    </source>
</reference>
<keyword evidence="2" id="KW-0449">Lipoprotein</keyword>
<keyword evidence="1" id="KW-0812">Transmembrane</keyword>